<comment type="caution">
    <text evidence="2">The sequence shown here is derived from an EMBL/GenBank/DDBJ whole genome shotgun (WGS) entry which is preliminary data.</text>
</comment>
<organism evidence="2 3">
    <name type="scientific">Vagococcus acidifermentans</name>
    <dbReference type="NCBI Taxonomy" id="564710"/>
    <lineage>
        <taxon>Bacteria</taxon>
        <taxon>Bacillati</taxon>
        <taxon>Bacillota</taxon>
        <taxon>Bacilli</taxon>
        <taxon>Lactobacillales</taxon>
        <taxon>Enterococcaceae</taxon>
        <taxon>Vagococcus</taxon>
    </lineage>
</organism>
<feature type="transmembrane region" description="Helical" evidence="1">
    <location>
        <begin position="7"/>
        <end position="30"/>
    </location>
</feature>
<dbReference type="OrthoDB" id="2195108at2"/>
<keyword evidence="3" id="KW-1185">Reference proteome</keyword>
<accession>A0A430B0B7</accession>
<keyword evidence="1" id="KW-0812">Transmembrane</keyword>
<dbReference type="RefSeq" id="WP_126812033.1">
    <property type="nucleotide sequence ID" value="NZ_NGKC01000002.1"/>
</dbReference>
<gene>
    <name evidence="2" type="ORF">CBF27_02370</name>
</gene>
<reference evidence="2 3" key="1">
    <citation type="submission" date="2017-05" db="EMBL/GenBank/DDBJ databases">
        <title>Vagococcus spp. assemblies.</title>
        <authorList>
            <person name="Gulvik C.A."/>
        </authorList>
    </citation>
    <scope>NUCLEOTIDE SEQUENCE [LARGE SCALE GENOMIC DNA]</scope>
    <source>
        <strain evidence="2 3">LMG 24798</strain>
    </source>
</reference>
<dbReference type="Proteomes" id="UP000286773">
    <property type="component" value="Unassembled WGS sequence"/>
</dbReference>
<keyword evidence="1" id="KW-1133">Transmembrane helix</keyword>
<dbReference type="AlphaFoldDB" id="A0A430B0B7"/>
<feature type="transmembrane region" description="Helical" evidence="1">
    <location>
        <begin position="55"/>
        <end position="73"/>
    </location>
</feature>
<name>A0A430B0B7_9ENTE</name>
<evidence type="ECO:0000313" key="3">
    <source>
        <dbReference type="Proteomes" id="UP000286773"/>
    </source>
</evidence>
<sequence length="83" mass="9746">MKKTNFVVVFWLILAIISFVVCLINLQIIWDAIGYLIFPDKNDFYFDSSYTGRRLINSVPMTIITIISFYLSLRQGLNIYKEN</sequence>
<protein>
    <submittedName>
        <fullName evidence="2">Uncharacterized protein</fullName>
    </submittedName>
</protein>
<proteinExistence type="predicted"/>
<evidence type="ECO:0000256" key="1">
    <source>
        <dbReference type="SAM" id="Phobius"/>
    </source>
</evidence>
<keyword evidence="1" id="KW-0472">Membrane</keyword>
<dbReference type="EMBL" id="NGKC01000002">
    <property type="protein sequence ID" value="RSU13764.1"/>
    <property type="molecule type" value="Genomic_DNA"/>
</dbReference>
<evidence type="ECO:0000313" key="2">
    <source>
        <dbReference type="EMBL" id="RSU13764.1"/>
    </source>
</evidence>